<sequence length="1673" mass="196144">METRMDEYVSNSEEDEEHIITPSLVSKEKLFNFLSRLPSQDKNKVCHDLKKTRFSSLLASDYTADHSDMLKNTKGKRISSETNIPDIAEDSVAGTNDNAHTDRQSTFSMDSIEEEKENASHFASYLNSERNRATRRGLRKRNFASTHPYLADQAHWLGLCSVDFLNEIYRENPDINIIVKLLNQNYMNCKRKYPKEEKYKAKNFYSYLGAKTNTKAPTDDNPESSQPADAYNPSLHESEDNAKNHSSQISYQDSESDIPLNPKRKGHVILQDDDEEDPYSGEENYSMSEIGDHFNRSISFSESPSEVLSDVQDSERNSSDEEEDMTKADSYIRVGGKVLKERSALRGVLPESAKLLDIYQKKTLPSKNKRQEKRIVTQPSKGYAKRKASKTNGQNDYYRELKSFVDDDYRESGIQDPEWYRNFNRQITPDIDEVSFISKNNDDNINETETIPDFTDISDLSQESLSPIYKPNFDSVESRYKTAHTQESSDKGHDFYEVNHDDDLYGLAEEHDYFDAQLSRRPYKSRSRQNTRPRHSITNDVTPRFRQAGGRKQHVHNPRRMQGRLTYERNRNLLDLLPSDRLQPGRIRRKKSNNPKGIRKNRERHLDDKQVKLRNERSAKSVLGMDYYFSRDPVPFTTDIEIENEKASKKRDLLKYSTGNFTNMDPSLGAFNYQNSLLNEINFEKIHDLDKGMINIIAEDSLHIQAVGKRYFLSLVNKSESHSSLEKILIKLLKKIDDKYLKTNDLLDIHGSLRGVVKWLLMLQEDPGEHVRHLVLQLSNSISFHKSDGYSILAINSLVTLIYYICQKLAERSTTSTILVSLRSNFDKVCRTFWCLFFKVFTLESYTNMEQYKKDIFSESMRLMYLLLSNQKGSWWMSINNALKVVHIEKGNEYQVCEAYAYLLSLVPRKEYNWSPFYVLYERFSHATDSTVHILLIEMVYALNLKLEWPIEEKLLLTIYSSITSRKFANFDDEMTRPNLIDQFNTRDTLPQNTFFERFLHLLYCFFSSLPLEFNRKRLVSKLFTSSRYTYQKDRKSQIMFANRLNFINLLSYLSDVDLGYQVTDLIKQIISTNDSALYELSIKGLIIFSQIAFKKTHTIPSEPYSIIVDEISNIYLYSADSLKLWKLFSTHLSDFFPSGIRSGYDLARHINFIDFINLINFSKLPDLMALQMTDQLNQCIYNIMSLKDLKLDLQDMNVLGKAGIRIYYYLHSQMCRFPLLKQSQEDKIILTVENCIKVWIRCNQITKDHSWNSIAFQKYPYIGNAKSRDQFSLFFYNELIAFSDLRNYFDDIIKVILKHLAYFSTSLYLPQILNSLKSSTLSIFHFKKEYVPSQFTFLQISNFKSLILGNFIQNISSSLELSSTSKTHYFELLLKTLNEEYSTYFLSKGYSEFCKSSIKYLQKYARSEISDLRDFESLTRKLGIRKIELNEYNWQGLSLKDKLITINNELVSYVHFERDVFPILDKLIPSEDFDLIFHLVSVYFGMITINKKEKWNYISVLLEYTTKRLGEFRINIPHTSFKKFITMLVDMTYFHPYKKEISSRTAYYHRVKAFSYMALILRLTLMYFDGFKDQSFIINAIKEYSDILQSIRDDQRNIPAEFRLFSSFKLYHIQQHGSEPHIHEQTNIDDTEVSDAWSQLKYNYEHLLSISYNYSYDLNEKTEYLLPVEMNF</sequence>
<feature type="compositionally biased region" description="Basic residues" evidence="1">
    <location>
        <begin position="586"/>
        <end position="603"/>
    </location>
</feature>
<dbReference type="InterPro" id="IPR019021">
    <property type="entry name" value="Mms22"/>
</dbReference>
<feature type="region of interest" description="Disordered" evidence="1">
    <location>
        <begin position="212"/>
        <end position="287"/>
    </location>
</feature>
<evidence type="ECO:0000313" key="2">
    <source>
        <dbReference type="EMBL" id="CCE80327.1"/>
    </source>
</evidence>
<dbReference type="Pfam" id="PF09462">
    <property type="entry name" value="Mus7"/>
    <property type="match status" value="1"/>
</dbReference>
<dbReference type="GO" id="GO:0006281">
    <property type="term" value="P:DNA repair"/>
    <property type="evidence" value="ECO:0007669"/>
    <property type="project" value="InterPro"/>
</dbReference>
<dbReference type="HOGENOM" id="CLU_240775_0_0_1"/>
<accession>G8YJ32</accession>
<dbReference type="Proteomes" id="UP000005222">
    <property type="component" value="Chromosome G"/>
</dbReference>
<dbReference type="OrthoDB" id="4018542at2759"/>
<dbReference type="eggNOG" id="ENOG502SF90">
    <property type="taxonomic scope" value="Eukaryota"/>
</dbReference>
<evidence type="ECO:0000313" key="4">
    <source>
        <dbReference type="Proteomes" id="UP000005222"/>
    </source>
</evidence>
<feature type="region of interest" description="Disordered" evidence="1">
    <location>
        <begin position="576"/>
        <end position="606"/>
    </location>
</feature>
<keyword evidence="4" id="KW-1185">Reference proteome</keyword>
<name>G8YJ32_PICSO</name>
<feature type="compositionally biased region" description="Basic residues" evidence="1">
    <location>
        <begin position="521"/>
        <end position="535"/>
    </location>
</feature>
<reference evidence="2" key="1">
    <citation type="submission" date="2011-10" db="EMBL/GenBank/DDBJ databases">
        <authorList>
            <person name="Genoscope - CEA"/>
        </authorList>
    </citation>
    <scope>NUCLEOTIDE SEQUENCE</scope>
</reference>
<dbReference type="GO" id="GO:0031297">
    <property type="term" value="P:replication fork processing"/>
    <property type="evidence" value="ECO:0007669"/>
    <property type="project" value="InterPro"/>
</dbReference>
<organism evidence="2 4">
    <name type="scientific">Pichia sorbitophila (strain ATCC MYA-4447 / BCRC 22081 / CBS 7064 / NBRC 10061 / NRRL Y-12695)</name>
    <name type="common">Hybrid yeast</name>
    <dbReference type="NCBI Taxonomy" id="559304"/>
    <lineage>
        <taxon>Eukaryota</taxon>
        <taxon>Fungi</taxon>
        <taxon>Dikarya</taxon>
        <taxon>Ascomycota</taxon>
        <taxon>Saccharomycotina</taxon>
        <taxon>Pichiomycetes</taxon>
        <taxon>Debaryomycetaceae</taxon>
        <taxon>Millerozyma</taxon>
    </lineage>
</organism>
<dbReference type="EMBL" id="FO082053">
    <property type="protein sequence ID" value="CCE80327.1"/>
    <property type="molecule type" value="Genomic_DNA"/>
</dbReference>
<dbReference type="EMBL" id="FO082052">
    <property type="protein sequence ID" value="CCE81092.1"/>
    <property type="molecule type" value="Genomic_DNA"/>
</dbReference>
<protein>
    <submittedName>
        <fullName evidence="2">Piso0_003441 protein</fullName>
    </submittedName>
</protein>
<evidence type="ECO:0000256" key="1">
    <source>
        <dbReference type="SAM" id="MobiDB-lite"/>
    </source>
</evidence>
<feature type="compositionally biased region" description="Acidic residues" evidence="1">
    <location>
        <begin position="271"/>
        <end position="280"/>
    </location>
</feature>
<feature type="region of interest" description="Disordered" evidence="1">
    <location>
        <begin position="518"/>
        <end position="538"/>
    </location>
</feature>
<gene>
    <name evidence="2" type="primary">Piso0_003441</name>
    <name evidence="2" type="ORF">GNLVRS01_PISO0G12392g</name>
    <name evidence="3" type="ORF">GNLVRS01_PISO0H12393g</name>
</gene>
<feature type="compositionally biased region" description="Polar residues" evidence="1">
    <location>
        <begin position="244"/>
        <end position="253"/>
    </location>
</feature>
<dbReference type="OMA" id="YINHMLA"/>
<dbReference type="STRING" id="559304.G8YJ32"/>
<dbReference type="Proteomes" id="UP000005222">
    <property type="component" value="Chromosome H"/>
</dbReference>
<dbReference type="GO" id="GO:0005634">
    <property type="term" value="C:nucleus"/>
    <property type="evidence" value="ECO:0007669"/>
    <property type="project" value="InterPro"/>
</dbReference>
<evidence type="ECO:0000313" key="3">
    <source>
        <dbReference type="EMBL" id="CCE81092.1"/>
    </source>
</evidence>
<feature type="region of interest" description="Disordered" evidence="1">
    <location>
        <begin position="301"/>
        <end position="329"/>
    </location>
</feature>
<dbReference type="InParanoid" id="G8YJ32"/>
<proteinExistence type="predicted"/>
<reference evidence="4" key="2">
    <citation type="journal article" date="2012" name="G3 (Bethesda)">
        <title>Pichia sorbitophila, an interspecies yeast hybrid reveals early steps of genome resolution following polyploidization.</title>
        <authorList>
            <person name="Leh Louis V."/>
            <person name="Despons L."/>
            <person name="Friedrich A."/>
            <person name="Martin T."/>
            <person name="Durrens P."/>
            <person name="Casaregola S."/>
            <person name="Neuveglise C."/>
            <person name="Fairhead C."/>
            <person name="Marck C."/>
            <person name="Cruz J.A."/>
            <person name="Straub M.L."/>
            <person name="Kugler V."/>
            <person name="Sacerdot C."/>
            <person name="Uzunov Z."/>
            <person name="Thierry A."/>
            <person name="Weiss S."/>
            <person name="Bleykasten C."/>
            <person name="De Montigny J."/>
            <person name="Jacques N."/>
            <person name="Jung P."/>
            <person name="Lemaire M."/>
            <person name="Mallet S."/>
            <person name="Morel G."/>
            <person name="Richard G.F."/>
            <person name="Sarkar A."/>
            <person name="Savel G."/>
            <person name="Schacherer J."/>
            <person name="Seret M.L."/>
            <person name="Talla E."/>
            <person name="Samson G."/>
            <person name="Jubin C."/>
            <person name="Poulain J."/>
            <person name="Vacherie B."/>
            <person name="Barbe V."/>
            <person name="Pelletier E."/>
            <person name="Sherman D.J."/>
            <person name="Westhof E."/>
            <person name="Weissenbach J."/>
            <person name="Baret P.V."/>
            <person name="Wincker P."/>
            <person name="Gaillardin C."/>
            <person name="Dujon B."/>
            <person name="Souciet J.L."/>
        </authorList>
    </citation>
    <scope>NUCLEOTIDE SEQUENCE [LARGE SCALE GENOMIC DNA]</scope>
    <source>
        <strain evidence="4">ATCC MYA-4447 / BCRC 22081 / CBS 7064 / NBRC 10061 / NRRL Y-12695</strain>
    </source>
</reference>